<gene>
    <name evidence="1" type="ORF">T05_12005</name>
</gene>
<comment type="caution">
    <text evidence="1">The sequence shown here is derived from an EMBL/GenBank/DDBJ whole genome shotgun (WGS) entry which is preliminary data.</text>
</comment>
<evidence type="ECO:0000313" key="2">
    <source>
        <dbReference type="Proteomes" id="UP000055048"/>
    </source>
</evidence>
<name>A0A0V0SWL5_9BILA</name>
<organism evidence="1 2">
    <name type="scientific">Trichinella murrelli</name>
    <dbReference type="NCBI Taxonomy" id="144512"/>
    <lineage>
        <taxon>Eukaryota</taxon>
        <taxon>Metazoa</taxon>
        <taxon>Ecdysozoa</taxon>
        <taxon>Nematoda</taxon>
        <taxon>Enoplea</taxon>
        <taxon>Dorylaimia</taxon>
        <taxon>Trichinellida</taxon>
        <taxon>Trichinellidae</taxon>
        <taxon>Trichinella</taxon>
    </lineage>
</organism>
<evidence type="ECO:0000313" key="1">
    <source>
        <dbReference type="EMBL" id="KRX31220.1"/>
    </source>
</evidence>
<proteinExistence type="predicted"/>
<reference evidence="1 2" key="1">
    <citation type="submission" date="2015-01" db="EMBL/GenBank/DDBJ databases">
        <title>Evolution of Trichinella species and genotypes.</title>
        <authorList>
            <person name="Korhonen P.K."/>
            <person name="Edoardo P."/>
            <person name="Giuseppe L.R."/>
            <person name="Gasser R.B."/>
        </authorList>
    </citation>
    <scope>NUCLEOTIDE SEQUENCE [LARGE SCALE GENOMIC DNA]</scope>
    <source>
        <strain evidence="1">ISS417</strain>
    </source>
</reference>
<keyword evidence="2" id="KW-1185">Reference proteome</keyword>
<sequence>MSVTGILQSHNRTPKCLSLLKSMAVTFPSFLKWLLKVSIMLPYPQ</sequence>
<dbReference type="Proteomes" id="UP000055048">
    <property type="component" value="Unassembled WGS sequence"/>
</dbReference>
<accession>A0A0V0SWL5</accession>
<dbReference type="EMBL" id="JYDJ01001913">
    <property type="protein sequence ID" value="KRX31220.1"/>
    <property type="molecule type" value="Genomic_DNA"/>
</dbReference>
<protein>
    <submittedName>
        <fullName evidence="1">Uncharacterized protein</fullName>
    </submittedName>
</protein>
<dbReference type="AlphaFoldDB" id="A0A0V0SWL5"/>